<dbReference type="GO" id="GO:0016020">
    <property type="term" value="C:membrane"/>
    <property type="evidence" value="ECO:0007669"/>
    <property type="project" value="TreeGrafter"/>
</dbReference>
<dbReference type="PANTHER" id="PTHR23012">
    <property type="entry name" value="RING/FYVE/PHD ZINC FINGER DOMAIN-CONTAINING"/>
    <property type="match status" value="1"/>
</dbReference>
<name>A0A371FQR0_MUCPR</name>
<dbReference type="OrthoDB" id="1403449at2759"/>
<sequence>IAPAVLISFATNWAGSCIDQWFNSKGYIILCEICKQPYHPNYYPVPELPSEDADDIEIRQEWTIPGTNTQIQSPLVLAERATNGLIASMNKDFSLRKPTAGMILGMALVIFVAVLVIKDAIHCAPPKDTFSHFLYCVSVYDQHLHPLT</sequence>
<comment type="caution">
    <text evidence="2">The sequence shown here is derived from an EMBL/GenBank/DDBJ whole genome shotgun (WGS) entry which is preliminary data.</text>
</comment>
<proteinExistence type="predicted"/>
<keyword evidence="1" id="KW-1133">Transmembrane helix</keyword>
<dbReference type="EMBL" id="QJKJ01008142">
    <property type="protein sequence ID" value="RDX80685.1"/>
    <property type="molecule type" value="Genomic_DNA"/>
</dbReference>
<organism evidence="2 3">
    <name type="scientific">Mucuna pruriens</name>
    <name type="common">Velvet bean</name>
    <name type="synonym">Dolichos pruriens</name>
    <dbReference type="NCBI Taxonomy" id="157652"/>
    <lineage>
        <taxon>Eukaryota</taxon>
        <taxon>Viridiplantae</taxon>
        <taxon>Streptophyta</taxon>
        <taxon>Embryophyta</taxon>
        <taxon>Tracheophyta</taxon>
        <taxon>Spermatophyta</taxon>
        <taxon>Magnoliopsida</taxon>
        <taxon>eudicotyledons</taxon>
        <taxon>Gunneridae</taxon>
        <taxon>Pentapetalae</taxon>
        <taxon>rosids</taxon>
        <taxon>fabids</taxon>
        <taxon>Fabales</taxon>
        <taxon>Fabaceae</taxon>
        <taxon>Papilionoideae</taxon>
        <taxon>50 kb inversion clade</taxon>
        <taxon>NPAAA clade</taxon>
        <taxon>indigoferoid/millettioid clade</taxon>
        <taxon>Phaseoleae</taxon>
        <taxon>Mucuna</taxon>
    </lineage>
</organism>
<keyword evidence="1" id="KW-0812">Transmembrane</keyword>
<dbReference type="GO" id="GO:0016567">
    <property type="term" value="P:protein ubiquitination"/>
    <property type="evidence" value="ECO:0007669"/>
    <property type="project" value="TreeGrafter"/>
</dbReference>
<evidence type="ECO:0000256" key="1">
    <source>
        <dbReference type="SAM" id="Phobius"/>
    </source>
</evidence>
<protein>
    <submittedName>
        <fullName evidence="2">Uncharacterized protein</fullName>
    </submittedName>
</protein>
<keyword evidence="1" id="KW-0472">Membrane</keyword>
<feature type="non-terminal residue" evidence="2">
    <location>
        <position position="148"/>
    </location>
</feature>
<feature type="non-terminal residue" evidence="2">
    <location>
        <position position="1"/>
    </location>
</feature>
<keyword evidence="3" id="KW-1185">Reference proteome</keyword>
<feature type="transmembrane region" description="Helical" evidence="1">
    <location>
        <begin position="99"/>
        <end position="117"/>
    </location>
</feature>
<dbReference type="Proteomes" id="UP000257109">
    <property type="component" value="Unassembled WGS sequence"/>
</dbReference>
<dbReference type="GO" id="GO:0004842">
    <property type="term" value="F:ubiquitin-protein transferase activity"/>
    <property type="evidence" value="ECO:0007669"/>
    <property type="project" value="TreeGrafter"/>
</dbReference>
<accession>A0A371FQR0</accession>
<evidence type="ECO:0000313" key="2">
    <source>
        <dbReference type="EMBL" id="RDX80685.1"/>
    </source>
</evidence>
<dbReference type="STRING" id="157652.A0A371FQR0"/>
<dbReference type="PANTHER" id="PTHR23012:SF213">
    <property type="entry name" value="RING-VARIANT DOMAIN PROTEIN"/>
    <property type="match status" value="1"/>
</dbReference>
<dbReference type="InterPro" id="IPR033275">
    <property type="entry name" value="MARCH-like"/>
</dbReference>
<reference evidence="2" key="1">
    <citation type="submission" date="2018-05" db="EMBL/GenBank/DDBJ databases">
        <title>Draft genome of Mucuna pruriens seed.</title>
        <authorList>
            <person name="Nnadi N.E."/>
            <person name="Vos R."/>
            <person name="Hasami M.H."/>
            <person name="Devisetty U.K."/>
            <person name="Aguiy J.C."/>
        </authorList>
    </citation>
    <scope>NUCLEOTIDE SEQUENCE [LARGE SCALE GENOMIC DNA]</scope>
    <source>
        <strain evidence="2">JCA_2017</strain>
    </source>
</reference>
<evidence type="ECO:0000313" key="3">
    <source>
        <dbReference type="Proteomes" id="UP000257109"/>
    </source>
</evidence>
<dbReference type="AlphaFoldDB" id="A0A371FQR0"/>
<gene>
    <name evidence="2" type="ORF">CR513_38738</name>
</gene>